<evidence type="ECO:0000313" key="1">
    <source>
        <dbReference type="EMBL" id="EFM12478.1"/>
    </source>
</evidence>
<dbReference type="AlphaFoldDB" id="E0I686"/>
<evidence type="ECO:0000313" key="2">
    <source>
        <dbReference type="Proteomes" id="UP000005387"/>
    </source>
</evidence>
<keyword evidence="2" id="KW-1185">Reference proteome</keyword>
<dbReference type="SUPFAM" id="SSF53067">
    <property type="entry name" value="Actin-like ATPase domain"/>
    <property type="match status" value="1"/>
</dbReference>
<dbReference type="InterPro" id="IPR043129">
    <property type="entry name" value="ATPase_NBD"/>
</dbReference>
<organism evidence="1 2">
    <name type="scientific">Paenibacillus curdlanolyticus YK9</name>
    <dbReference type="NCBI Taxonomy" id="717606"/>
    <lineage>
        <taxon>Bacteria</taxon>
        <taxon>Bacillati</taxon>
        <taxon>Bacillota</taxon>
        <taxon>Bacilli</taxon>
        <taxon>Bacillales</taxon>
        <taxon>Paenibacillaceae</taxon>
        <taxon>Paenibacillus</taxon>
    </lineage>
</organism>
<name>E0I686_9BACL</name>
<accession>E0I686</accession>
<dbReference type="STRING" id="717606.PaecuDRAFT_1158"/>
<gene>
    <name evidence="1" type="ORF">PaecuDRAFT_1158</name>
</gene>
<proteinExistence type="predicted"/>
<dbReference type="EMBL" id="AEDD01000002">
    <property type="protein sequence ID" value="EFM12478.1"/>
    <property type="molecule type" value="Genomic_DNA"/>
</dbReference>
<reference evidence="1 2" key="1">
    <citation type="submission" date="2010-07" db="EMBL/GenBank/DDBJ databases">
        <title>The draft genome of Paenibacillus curdlanolyticus YK9.</title>
        <authorList>
            <consortium name="US DOE Joint Genome Institute (JGI-PGF)"/>
            <person name="Lucas S."/>
            <person name="Copeland A."/>
            <person name="Lapidus A."/>
            <person name="Cheng J.-F."/>
            <person name="Bruce D."/>
            <person name="Goodwin L."/>
            <person name="Pitluck S."/>
            <person name="Land M.L."/>
            <person name="Hauser L."/>
            <person name="Chang Y.-J."/>
            <person name="Jeffries C."/>
            <person name="Anderson I.J."/>
            <person name="Johnson E."/>
            <person name="Loganathan U."/>
            <person name="Mulhopadhyay B."/>
            <person name="Kyrpides N."/>
            <person name="Woyke T.J."/>
        </authorList>
    </citation>
    <scope>NUCLEOTIDE SEQUENCE [LARGE SCALE GENOMIC DNA]</scope>
    <source>
        <strain evidence="1 2">YK9</strain>
    </source>
</reference>
<dbReference type="Gene3D" id="3.30.420.40">
    <property type="match status" value="2"/>
</dbReference>
<protein>
    <submittedName>
        <fullName evidence="1">Uncharacterized protein</fullName>
    </submittedName>
</protein>
<sequence length="86" mass="9558">MMGVEMLAIYFSKAEVNVSLIGSVLNSDYFQQQLTSKLSEGKNKMYKLTKPAFPPVAGAVLLALKQLNLPIEEELMTNLSQYDVIC</sequence>
<dbReference type="Proteomes" id="UP000005387">
    <property type="component" value="Unassembled WGS sequence"/>
</dbReference>